<dbReference type="HOGENOM" id="CLU_157466_0_0_1"/>
<evidence type="ECO:0000313" key="2">
    <source>
        <dbReference type="EMBL" id="EGT50615.1"/>
    </source>
</evidence>
<keyword evidence="1" id="KW-0732">Signal</keyword>
<accession>G0N236</accession>
<sequence length="165" mass="18952">MLPVLILLYLVATVTPDPVSFHVEISCPVDWCGALIIYEEDDFPNHDIVAGDMRLCGKGGKKWVSDYGSYDLGWEFSPHYEFKYTLTHNCTSDGLTRCMVPRESQDVWIFGEWVTVLSALLRIKKSIFRQKVSFEIDAYGNGVLNECLDPNISEEDYRRMKEIDI</sequence>
<dbReference type="EMBL" id="GL379829">
    <property type="protein sequence ID" value="EGT50615.1"/>
    <property type="molecule type" value="Genomic_DNA"/>
</dbReference>
<feature type="chain" id="PRO_5003404050" evidence="1">
    <location>
        <begin position="17"/>
        <end position="165"/>
    </location>
</feature>
<organism evidence="3">
    <name type="scientific">Caenorhabditis brenneri</name>
    <name type="common">Nematode worm</name>
    <dbReference type="NCBI Taxonomy" id="135651"/>
    <lineage>
        <taxon>Eukaryota</taxon>
        <taxon>Metazoa</taxon>
        <taxon>Ecdysozoa</taxon>
        <taxon>Nematoda</taxon>
        <taxon>Chromadorea</taxon>
        <taxon>Rhabditida</taxon>
        <taxon>Rhabditina</taxon>
        <taxon>Rhabditomorpha</taxon>
        <taxon>Rhabditoidea</taxon>
        <taxon>Rhabditidae</taxon>
        <taxon>Peloderinae</taxon>
        <taxon>Caenorhabditis</taxon>
    </lineage>
</organism>
<dbReference type="OrthoDB" id="5898627at2759"/>
<protein>
    <submittedName>
        <fullName evidence="2">Uncharacterized protein</fullName>
    </submittedName>
</protein>
<gene>
    <name evidence="2" type="ORF">CAEBREN_24069</name>
</gene>
<proteinExistence type="predicted"/>
<evidence type="ECO:0000256" key="1">
    <source>
        <dbReference type="SAM" id="SignalP"/>
    </source>
</evidence>
<keyword evidence="3" id="KW-1185">Reference proteome</keyword>
<dbReference type="Pfam" id="PF05912">
    <property type="entry name" value="DUF870"/>
    <property type="match status" value="1"/>
</dbReference>
<dbReference type="InterPro" id="IPR008588">
    <property type="entry name" value="DUF870_CAE_spp"/>
</dbReference>
<dbReference type="FunCoup" id="G0N236">
    <property type="interactions" value="1049"/>
</dbReference>
<name>G0N236_CAEBE</name>
<dbReference type="OMA" id="RECIQPE"/>
<reference evidence="3" key="1">
    <citation type="submission" date="2011-07" db="EMBL/GenBank/DDBJ databases">
        <authorList>
            <consortium name="Caenorhabditis brenneri Sequencing and Analysis Consortium"/>
            <person name="Wilson R.K."/>
        </authorList>
    </citation>
    <scope>NUCLEOTIDE SEQUENCE [LARGE SCALE GENOMIC DNA]</scope>
    <source>
        <strain evidence="3">PB2801</strain>
    </source>
</reference>
<evidence type="ECO:0000313" key="3">
    <source>
        <dbReference type="Proteomes" id="UP000008068"/>
    </source>
</evidence>
<dbReference type="Proteomes" id="UP000008068">
    <property type="component" value="Unassembled WGS sequence"/>
</dbReference>
<dbReference type="InParanoid" id="G0N236"/>
<dbReference type="AlphaFoldDB" id="G0N236"/>
<feature type="signal peptide" evidence="1">
    <location>
        <begin position="1"/>
        <end position="16"/>
    </location>
</feature>